<gene>
    <name evidence="1" type="ORF">SAMN05443634_102193</name>
</gene>
<organism evidence="1 2">
    <name type="scientific">Chishuiella changwenlii</name>
    <dbReference type="NCBI Taxonomy" id="1434701"/>
    <lineage>
        <taxon>Bacteria</taxon>
        <taxon>Pseudomonadati</taxon>
        <taxon>Bacteroidota</taxon>
        <taxon>Flavobacteriia</taxon>
        <taxon>Flavobacteriales</taxon>
        <taxon>Weeksellaceae</taxon>
        <taxon>Chishuiella</taxon>
    </lineage>
</organism>
<name>A0A1M6U3C8_9FLAO</name>
<proteinExistence type="predicted"/>
<evidence type="ECO:0000313" key="2">
    <source>
        <dbReference type="Proteomes" id="UP000184120"/>
    </source>
</evidence>
<sequence>MLNKLRYILLFCSIASFGQNILSFSNDQYSGINGAIFSPTTPYFNPNKWDVNIVSEDVMFRNNYGYISDKSVLGLLKGDIKTASHRRGIRGDSESNVLDFYTNHFVSYYVENDVMGPSFSFKQKIKDQTFRLGFFTRLRTQSSVKDFDNYMRYANQEIIEPKEYAFQPVKVNLMNWGEIGLNLSTNLYTTNTQELIVGANLKYLIGLDGAVINSKNQIKLEADTISNLGRVDIYASNYNIDASYATNYDFDGEKYSLKSRGNGFALDLGIALVNRRLNDELYDFKLSANIMDIGYVNFKGENHQLYNPSQRVQIQNNPTFDNTDFESISQYMKLLSNEVYGDENESLKGNKFTIGLPTSLNINMSKKIRDNHYWNVNWIQRTPIFENSLKRINVLQTSYAIQKDGFAIAPSVSLYDYENVTFGGYIRIGPLILGSDNALPFVFKQKKLNAGSFYFGIKLYPFWDSEAKRRNREPCYCD</sequence>
<dbReference type="STRING" id="1434701.SAMN05443634_102193"/>
<accession>A0A1M6U3C8</accession>
<evidence type="ECO:0000313" key="1">
    <source>
        <dbReference type="EMBL" id="SHK63670.1"/>
    </source>
</evidence>
<dbReference type="RefSeq" id="WP_178300390.1">
    <property type="nucleotide sequence ID" value="NZ_BMFL01000021.1"/>
</dbReference>
<evidence type="ECO:0008006" key="3">
    <source>
        <dbReference type="Google" id="ProtNLM"/>
    </source>
</evidence>
<protein>
    <recommendedName>
        <fullName evidence="3">DUF5723 domain-containing protein</fullName>
    </recommendedName>
</protein>
<dbReference type="AlphaFoldDB" id="A0A1M6U3C8"/>
<dbReference type="Proteomes" id="UP000184120">
    <property type="component" value="Unassembled WGS sequence"/>
</dbReference>
<reference evidence="2" key="1">
    <citation type="submission" date="2016-11" db="EMBL/GenBank/DDBJ databases">
        <authorList>
            <person name="Varghese N."/>
            <person name="Submissions S."/>
        </authorList>
    </citation>
    <scope>NUCLEOTIDE SEQUENCE [LARGE SCALE GENOMIC DNA]</scope>
    <source>
        <strain evidence="2">DSM 27989</strain>
    </source>
</reference>
<dbReference type="EMBL" id="FRBH01000002">
    <property type="protein sequence ID" value="SHK63670.1"/>
    <property type="molecule type" value="Genomic_DNA"/>
</dbReference>